<keyword evidence="2" id="KW-0812">Transmembrane</keyword>
<keyword evidence="2" id="KW-1133">Transmembrane helix</keyword>
<dbReference type="AlphaFoldDB" id="A0AAP0RAM5"/>
<evidence type="ECO:0000256" key="2">
    <source>
        <dbReference type="SAM" id="Phobius"/>
    </source>
</evidence>
<dbReference type="Proteomes" id="UP001415857">
    <property type="component" value="Unassembled WGS sequence"/>
</dbReference>
<protein>
    <submittedName>
        <fullName evidence="3">Uncharacterized protein</fullName>
    </submittedName>
</protein>
<sequence>MGRKIPTGEIPLAHPEISLSLLAASIAAIIAIISSLCAARLRRKASTPPSASPRKPNRKSEIVVPPPPSTTATTTIPMMARSLLPIVTTIDKEDKTEDKTEKQQQHPQVIEPLKLPPIRHLRGSSSQIYMSKSTSKPRLVACRSMLVSRSTAVARYQSRREEQQGQKNGKLKTEDSVWMKTIILGEKCRVPDEEDDAILYDDKGNRISTYHPKTPRSLPVSRTNSFIDPEALPS</sequence>
<keyword evidence="2" id="KW-0472">Membrane</keyword>
<gene>
    <name evidence="3" type="ORF">L1049_018442</name>
</gene>
<feature type="region of interest" description="Disordered" evidence="1">
    <location>
        <begin position="45"/>
        <end position="74"/>
    </location>
</feature>
<organism evidence="3 4">
    <name type="scientific">Liquidambar formosana</name>
    <name type="common">Formosan gum</name>
    <dbReference type="NCBI Taxonomy" id="63359"/>
    <lineage>
        <taxon>Eukaryota</taxon>
        <taxon>Viridiplantae</taxon>
        <taxon>Streptophyta</taxon>
        <taxon>Embryophyta</taxon>
        <taxon>Tracheophyta</taxon>
        <taxon>Spermatophyta</taxon>
        <taxon>Magnoliopsida</taxon>
        <taxon>eudicotyledons</taxon>
        <taxon>Gunneridae</taxon>
        <taxon>Pentapetalae</taxon>
        <taxon>Saxifragales</taxon>
        <taxon>Altingiaceae</taxon>
        <taxon>Liquidambar</taxon>
    </lineage>
</organism>
<reference evidence="3 4" key="1">
    <citation type="journal article" date="2024" name="Plant J.">
        <title>Genome sequences and population genomics reveal climatic adaptation and genomic divergence between two closely related sweetgum species.</title>
        <authorList>
            <person name="Xu W.Q."/>
            <person name="Ren C.Q."/>
            <person name="Zhang X.Y."/>
            <person name="Comes H.P."/>
            <person name="Liu X.H."/>
            <person name="Li Y.G."/>
            <person name="Kettle C.J."/>
            <person name="Jalonen R."/>
            <person name="Gaisberger H."/>
            <person name="Ma Y.Z."/>
            <person name="Qiu Y.X."/>
        </authorList>
    </citation>
    <scope>NUCLEOTIDE SEQUENCE [LARGE SCALE GENOMIC DNA]</scope>
    <source>
        <strain evidence="3">Hangzhou</strain>
    </source>
</reference>
<feature type="transmembrane region" description="Helical" evidence="2">
    <location>
        <begin position="17"/>
        <end position="39"/>
    </location>
</feature>
<evidence type="ECO:0000256" key="1">
    <source>
        <dbReference type="SAM" id="MobiDB-lite"/>
    </source>
</evidence>
<evidence type="ECO:0000313" key="4">
    <source>
        <dbReference type="Proteomes" id="UP001415857"/>
    </source>
</evidence>
<keyword evidence="4" id="KW-1185">Reference proteome</keyword>
<comment type="caution">
    <text evidence="3">The sequence shown here is derived from an EMBL/GenBank/DDBJ whole genome shotgun (WGS) entry which is preliminary data.</text>
</comment>
<dbReference type="EMBL" id="JBBPBK010000012">
    <property type="protein sequence ID" value="KAK9273632.1"/>
    <property type="molecule type" value="Genomic_DNA"/>
</dbReference>
<dbReference type="PANTHER" id="PTHR36801">
    <property type="entry name" value="OS06G0150200 PROTEIN"/>
    <property type="match status" value="1"/>
</dbReference>
<dbReference type="PANTHER" id="PTHR36801:SF3">
    <property type="entry name" value="OS06G0150300 PROTEIN"/>
    <property type="match status" value="1"/>
</dbReference>
<accession>A0AAP0RAM5</accession>
<evidence type="ECO:0000313" key="3">
    <source>
        <dbReference type="EMBL" id="KAK9273632.1"/>
    </source>
</evidence>
<feature type="region of interest" description="Disordered" evidence="1">
    <location>
        <begin position="205"/>
        <end position="234"/>
    </location>
</feature>
<name>A0AAP0RAM5_LIQFO</name>
<proteinExistence type="predicted"/>